<dbReference type="EMBL" id="KV460259">
    <property type="protein sequence ID" value="OBT93024.1"/>
    <property type="molecule type" value="Genomic_DNA"/>
</dbReference>
<protein>
    <recommendedName>
        <fullName evidence="4">Ig-like domain-containing protein</fullName>
    </recommendedName>
</protein>
<evidence type="ECO:0008006" key="4">
    <source>
        <dbReference type="Google" id="ProtNLM"/>
    </source>
</evidence>
<sequence>MHITLTSIAPVAILLMASTAQACVNFGAVTSYSNGQMDGGITDNGAHTCTINTIPGFSGGTADENAYWPASCISGYSATIRKKGAEIAYCNPSNCFTFAANCDYDSDAIRCNANVFGC</sequence>
<feature type="signal peptide" evidence="1">
    <location>
        <begin position="1"/>
        <end position="22"/>
    </location>
</feature>
<dbReference type="OrthoDB" id="3429939at2759"/>
<dbReference type="RefSeq" id="XP_018126757.1">
    <property type="nucleotide sequence ID" value="XM_018278019.2"/>
</dbReference>
<gene>
    <name evidence="2" type="ORF">VE01_08598</name>
</gene>
<dbReference type="Proteomes" id="UP000091956">
    <property type="component" value="Unassembled WGS sequence"/>
</dbReference>
<reference evidence="3" key="2">
    <citation type="journal article" date="2018" name="Nat. Commun.">
        <title>Extreme sensitivity to ultraviolet light in the fungal pathogen causing white-nose syndrome of bats.</title>
        <authorList>
            <person name="Palmer J.M."/>
            <person name="Drees K.P."/>
            <person name="Foster J.T."/>
            <person name="Lindner D.L."/>
        </authorList>
    </citation>
    <scope>NUCLEOTIDE SEQUENCE [LARGE SCALE GENOMIC DNA]</scope>
    <source>
        <strain evidence="3">UAMH 10579</strain>
    </source>
</reference>
<evidence type="ECO:0000313" key="3">
    <source>
        <dbReference type="Proteomes" id="UP000091956"/>
    </source>
</evidence>
<organism evidence="2 3">
    <name type="scientific">Pseudogymnoascus verrucosus</name>
    <dbReference type="NCBI Taxonomy" id="342668"/>
    <lineage>
        <taxon>Eukaryota</taxon>
        <taxon>Fungi</taxon>
        <taxon>Dikarya</taxon>
        <taxon>Ascomycota</taxon>
        <taxon>Pezizomycotina</taxon>
        <taxon>Leotiomycetes</taxon>
        <taxon>Thelebolales</taxon>
        <taxon>Thelebolaceae</taxon>
        <taxon>Pseudogymnoascus</taxon>
    </lineage>
</organism>
<accession>A0A1B8GB17</accession>
<name>A0A1B8GB17_9PEZI</name>
<reference evidence="2 3" key="1">
    <citation type="submission" date="2016-03" db="EMBL/GenBank/DDBJ databases">
        <title>Comparative genomics of Pseudogymnoascus destructans, the fungus causing white-nose syndrome of bats.</title>
        <authorList>
            <person name="Palmer J.M."/>
            <person name="Drees K.P."/>
            <person name="Foster J.T."/>
            <person name="Lindner D.L."/>
        </authorList>
    </citation>
    <scope>NUCLEOTIDE SEQUENCE [LARGE SCALE GENOMIC DNA]</scope>
    <source>
        <strain evidence="2 3">UAMH 10579</strain>
    </source>
</reference>
<dbReference type="AlphaFoldDB" id="A0A1B8GB17"/>
<feature type="chain" id="PRO_5008608393" description="Ig-like domain-containing protein" evidence="1">
    <location>
        <begin position="23"/>
        <end position="118"/>
    </location>
</feature>
<proteinExistence type="predicted"/>
<evidence type="ECO:0000313" key="2">
    <source>
        <dbReference type="EMBL" id="OBT93024.1"/>
    </source>
</evidence>
<keyword evidence="3" id="KW-1185">Reference proteome</keyword>
<dbReference type="GeneID" id="28841984"/>
<keyword evidence="1" id="KW-0732">Signal</keyword>
<evidence type="ECO:0000256" key="1">
    <source>
        <dbReference type="SAM" id="SignalP"/>
    </source>
</evidence>